<name>A0A226DME0_FOLCA</name>
<feature type="compositionally biased region" description="Low complexity" evidence="2">
    <location>
        <begin position="351"/>
        <end position="383"/>
    </location>
</feature>
<feature type="region of interest" description="Disordered" evidence="2">
    <location>
        <begin position="304"/>
        <end position="460"/>
    </location>
</feature>
<feature type="compositionally biased region" description="Polar residues" evidence="2">
    <location>
        <begin position="1052"/>
        <end position="1065"/>
    </location>
</feature>
<reference evidence="3 4" key="1">
    <citation type="submission" date="2015-12" db="EMBL/GenBank/DDBJ databases">
        <title>The genome of Folsomia candida.</title>
        <authorList>
            <person name="Faddeeva A."/>
            <person name="Derks M.F."/>
            <person name="Anvar Y."/>
            <person name="Smit S."/>
            <person name="Van Straalen N."/>
            <person name="Roelofs D."/>
        </authorList>
    </citation>
    <scope>NUCLEOTIDE SEQUENCE [LARGE SCALE GENOMIC DNA]</scope>
    <source>
        <strain evidence="3 4">VU population</strain>
        <tissue evidence="3">Whole body</tissue>
    </source>
</reference>
<dbReference type="Proteomes" id="UP000198287">
    <property type="component" value="Unassembled WGS sequence"/>
</dbReference>
<gene>
    <name evidence="3" type="ORF">Fcan01_19360</name>
</gene>
<feature type="region of interest" description="Disordered" evidence="2">
    <location>
        <begin position="1052"/>
        <end position="1071"/>
    </location>
</feature>
<protein>
    <submittedName>
        <fullName evidence="3">Cytospin-B</fullName>
    </submittedName>
</protein>
<feature type="region of interest" description="Disordered" evidence="2">
    <location>
        <begin position="102"/>
        <end position="146"/>
    </location>
</feature>
<proteinExistence type="predicted"/>
<feature type="coiled-coil region" evidence="1">
    <location>
        <begin position="634"/>
        <end position="668"/>
    </location>
</feature>
<accession>A0A226DME0</accession>
<feature type="compositionally biased region" description="Pro residues" evidence="2">
    <location>
        <begin position="544"/>
        <end position="555"/>
    </location>
</feature>
<dbReference type="AlphaFoldDB" id="A0A226DME0"/>
<sequence>MSDHDTDDTDVLLNSDPLGGLFRDLSLKELVDKHSSILPLTTRKASPSPNGPVIPETNGGEIMAATNHDLSGTSNMDLSDYFNSQGEIALSGLSEWSVDSEIEKEKADDDDDGGESDSSFTYNEENIRKTYDTETNNDNKKANRMDEVVPAKATTDETDTSASRSYVPQFLNHGRVVDINLENPAIDWNIPLPSHFQLQLGPGGSSYLNEKGEQIFTRAPNFRSANGYQSTTDKEPSRQLTKEQIAEEVKKMYADPEVPDLQIDTNPKINTRKVLRFADEIEHVAENPVESSLQGGFNFLNNNDTPVKFDSSPKNSFSVPEGEKLLGRKKQIASKGKRKSINKFQGAGDAASVSTTAASSSESSPSVKPPSSSASSTTSSSVPYCTKVIRGMKRTKPKQPPQPGFSFGYGDSENDLSPIRRIRDFNGPVAGSSASQPRVNNCTSHHHHHPSPLGRDDFHDGMGRVKGSAAAMDELKAIWREIQTNRILLRQGDESSEDDDGTSKASFIEDLGKGDGPPSAKSDAGKSSSSRGSHINHGVRPHHPSQPPFTAPFPSPSIDNFDSDLETLLNEADINPADFEDIVDDLDIAECDVGAGIDDLLREIVDPNASPQNKETAKLSHWAQSGAVEYVEKYHEEKFRRQECEDEIDRLQKENLNIRQRNAVLEGVTKRKDATIIKISKAWKEVATEWRAYESQTRGDFDKLKKDHVELSGICAQNNEKVQQYEKELIKSVELADNFKTQLTEVQKSKDVAVGKLEAELASLREKIKIMSKGEMEIMEEKKTAVRALTESQQKLDQLQVSYQKLETELHTQKTTAFQRDQKLSEISNQNSKLESLLDEKVTQNNELLKKTKQLSDTVEFAALEKERLHREHENVLGQKLKDEGERLHGYYNKKLQSALKAAGEKALQAEAATRESMKIAEVENERKLTECKDRCQSDLMRMKTIYEVEMRELKKDNAQKQLLITTTAQQLQTGGIARSNTMDRLQSIVKNFPSIHHPDTSFSIGGGQGDRPTHNNITTDLHLLMNKNKDINSNSSVLNSSKEYAKFAQTLQQSTNPSKNTTLKPENIPPSYKEVIASPRKFRPVAMEDNLSLSTLINNMSQNKEKSSPPSS</sequence>
<dbReference type="EMBL" id="LNIX01000016">
    <property type="protein sequence ID" value="OXA46014.1"/>
    <property type="molecule type" value="Genomic_DNA"/>
</dbReference>
<evidence type="ECO:0000256" key="2">
    <source>
        <dbReference type="SAM" id="MobiDB-lite"/>
    </source>
</evidence>
<evidence type="ECO:0000256" key="1">
    <source>
        <dbReference type="SAM" id="Coils"/>
    </source>
</evidence>
<evidence type="ECO:0000313" key="3">
    <source>
        <dbReference type="EMBL" id="OXA46014.1"/>
    </source>
</evidence>
<feature type="compositionally biased region" description="Basic and acidic residues" evidence="2">
    <location>
        <begin position="125"/>
        <end position="146"/>
    </location>
</feature>
<feature type="compositionally biased region" description="Low complexity" evidence="2">
    <location>
        <begin position="519"/>
        <end position="533"/>
    </location>
</feature>
<keyword evidence="4" id="KW-1185">Reference proteome</keyword>
<comment type="caution">
    <text evidence="3">The sequence shown here is derived from an EMBL/GenBank/DDBJ whole genome shotgun (WGS) entry which is preliminary data.</text>
</comment>
<feature type="coiled-coil region" evidence="1">
    <location>
        <begin position="754"/>
        <end position="851"/>
    </location>
</feature>
<evidence type="ECO:0000313" key="4">
    <source>
        <dbReference type="Proteomes" id="UP000198287"/>
    </source>
</evidence>
<keyword evidence="1" id="KW-0175">Coiled coil</keyword>
<feature type="compositionally biased region" description="Basic residues" evidence="2">
    <location>
        <begin position="327"/>
        <end position="341"/>
    </location>
</feature>
<feature type="region of interest" description="Disordered" evidence="2">
    <location>
        <begin position="490"/>
        <end position="558"/>
    </location>
</feature>
<organism evidence="3 4">
    <name type="scientific">Folsomia candida</name>
    <name type="common">Springtail</name>
    <dbReference type="NCBI Taxonomy" id="158441"/>
    <lineage>
        <taxon>Eukaryota</taxon>
        <taxon>Metazoa</taxon>
        <taxon>Ecdysozoa</taxon>
        <taxon>Arthropoda</taxon>
        <taxon>Hexapoda</taxon>
        <taxon>Collembola</taxon>
        <taxon>Entomobryomorpha</taxon>
        <taxon>Isotomoidea</taxon>
        <taxon>Isotomidae</taxon>
        <taxon>Proisotominae</taxon>
        <taxon>Folsomia</taxon>
    </lineage>
</organism>
<dbReference type="OrthoDB" id="8190486at2759"/>
<feature type="compositionally biased region" description="Polar residues" evidence="2">
    <location>
        <begin position="432"/>
        <end position="443"/>
    </location>
</feature>